<evidence type="ECO:0000256" key="7">
    <source>
        <dbReference type="ARBA" id="ARBA00048744"/>
    </source>
</evidence>
<dbReference type="Pfam" id="PF26252">
    <property type="entry name" value="RdRP_helical"/>
    <property type="match status" value="1"/>
</dbReference>
<dbReference type="PANTHER" id="PTHR23079:SF55">
    <property type="entry name" value="RNA-DIRECTED RNA POLYMERASE"/>
    <property type="match status" value="1"/>
</dbReference>
<dbReference type="Pfam" id="PF05183">
    <property type="entry name" value="RdRP"/>
    <property type="match status" value="1"/>
</dbReference>
<feature type="compositionally biased region" description="Pro residues" evidence="9">
    <location>
        <begin position="1"/>
        <end position="12"/>
    </location>
</feature>
<dbReference type="GO" id="GO:0003723">
    <property type="term" value="F:RNA binding"/>
    <property type="evidence" value="ECO:0007669"/>
    <property type="project" value="UniProtKB-KW"/>
</dbReference>
<dbReference type="GO" id="GO:0031380">
    <property type="term" value="C:nuclear RNA-directed RNA polymerase complex"/>
    <property type="evidence" value="ECO:0007669"/>
    <property type="project" value="TreeGrafter"/>
</dbReference>
<keyword evidence="6 8" id="KW-0943">RNA-mediated gene silencing</keyword>
<evidence type="ECO:0000313" key="14">
    <source>
        <dbReference type="Proteomes" id="UP001140206"/>
    </source>
</evidence>
<evidence type="ECO:0000256" key="4">
    <source>
        <dbReference type="ARBA" id="ARBA00022695"/>
    </source>
</evidence>
<feature type="domain" description="RDRP C-terminal head" evidence="12">
    <location>
        <begin position="979"/>
        <end position="1054"/>
    </location>
</feature>
<keyword evidence="3 8" id="KW-0808">Transferase</keyword>
<proteinExistence type="inferred from homology"/>
<protein>
    <recommendedName>
        <fullName evidence="8">RNA-dependent RNA polymerase</fullName>
        <ecNumber evidence="8">2.7.7.48</ecNumber>
    </recommendedName>
</protein>
<dbReference type="GO" id="GO:0030422">
    <property type="term" value="P:siRNA processing"/>
    <property type="evidence" value="ECO:0007669"/>
    <property type="project" value="TreeGrafter"/>
</dbReference>
<gene>
    <name evidence="13" type="ORF">LUZ62_033220</name>
</gene>
<evidence type="ECO:0000256" key="9">
    <source>
        <dbReference type="SAM" id="MobiDB-lite"/>
    </source>
</evidence>
<dbReference type="Pfam" id="PF26253">
    <property type="entry name" value="RdRP_head"/>
    <property type="match status" value="1"/>
</dbReference>
<comment type="similarity">
    <text evidence="1 8">Belongs to the RdRP family.</text>
</comment>
<evidence type="ECO:0000259" key="11">
    <source>
        <dbReference type="Pfam" id="PF26252"/>
    </source>
</evidence>
<dbReference type="InterPro" id="IPR057596">
    <property type="entry name" value="RDRP_core"/>
</dbReference>
<feature type="domain" description="RDRP core" evidence="10">
    <location>
        <begin position="288"/>
        <end position="928"/>
    </location>
</feature>
<evidence type="ECO:0000313" key="13">
    <source>
        <dbReference type="EMBL" id="KAJ4820654.1"/>
    </source>
</evidence>
<keyword evidence="2 8" id="KW-0696">RNA-directed RNA polymerase</keyword>
<keyword evidence="5 8" id="KW-0694">RNA-binding</keyword>
<evidence type="ECO:0000256" key="1">
    <source>
        <dbReference type="ARBA" id="ARBA00005762"/>
    </source>
</evidence>
<feature type="domain" description="RDRP helical" evidence="11">
    <location>
        <begin position="202"/>
        <end position="271"/>
    </location>
</feature>
<evidence type="ECO:0000259" key="10">
    <source>
        <dbReference type="Pfam" id="PF05183"/>
    </source>
</evidence>
<dbReference type="PANTHER" id="PTHR23079">
    <property type="entry name" value="RNA-DEPENDENT RNA POLYMERASE"/>
    <property type="match status" value="1"/>
</dbReference>
<evidence type="ECO:0000256" key="2">
    <source>
        <dbReference type="ARBA" id="ARBA00022484"/>
    </source>
</evidence>
<dbReference type="InterPro" id="IPR007855">
    <property type="entry name" value="RDRP"/>
</dbReference>
<reference evidence="13" key="1">
    <citation type="submission" date="2022-08" db="EMBL/GenBank/DDBJ databases">
        <authorList>
            <person name="Marques A."/>
        </authorList>
    </citation>
    <scope>NUCLEOTIDE SEQUENCE</scope>
    <source>
        <strain evidence="13">RhyPub2mFocal</strain>
        <tissue evidence="13">Leaves</tissue>
    </source>
</reference>
<dbReference type="AlphaFoldDB" id="A0AAV8HSY0"/>
<keyword evidence="4 8" id="KW-0548">Nucleotidyltransferase</keyword>
<comment type="function">
    <text evidence="8">Probably involved in the RNA silencing pathway and required for the generation of small interfering RNAs (siRNAs).</text>
</comment>
<evidence type="ECO:0000259" key="12">
    <source>
        <dbReference type="Pfam" id="PF26253"/>
    </source>
</evidence>
<dbReference type="EC" id="2.7.7.48" evidence="8"/>
<dbReference type="InterPro" id="IPR058752">
    <property type="entry name" value="RDRP_C_head"/>
</dbReference>
<feature type="region of interest" description="Disordered" evidence="9">
    <location>
        <begin position="1"/>
        <end position="20"/>
    </location>
</feature>
<evidence type="ECO:0000256" key="6">
    <source>
        <dbReference type="ARBA" id="ARBA00023158"/>
    </source>
</evidence>
<accession>A0AAV8HSY0</accession>
<keyword evidence="14" id="KW-1185">Reference proteome</keyword>
<comment type="caution">
    <text evidence="13">The sequence shown here is derived from an EMBL/GenBank/DDBJ whole genome shotgun (WGS) entry which is preliminary data.</text>
</comment>
<evidence type="ECO:0000256" key="8">
    <source>
        <dbReference type="RuleBase" id="RU363098"/>
    </source>
</evidence>
<dbReference type="Proteomes" id="UP001140206">
    <property type="component" value="Chromosome 1"/>
</dbReference>
<evidence type="ECO:0000256" key="5">
    <source>
        <dbReference type="ARBA" id="ARBA00022884"/>
    </source>
</evidence>
<sequence>MVPPPPPPPPFSPASSLSPTTRQRHVALPDSVEQLIARICAEQSLSPPDYLARCELARVGEFVSMKILGVIASSRVRNFSGYVMHLAKNSPIAMARNAEGLSTRQSGCFSGPSVGDDSDTSSDDWTMVERGPILVDQELTSRAPTVVLTNPPHLEANGARLDERVCRRLEMEMDHGRLQNYDHCFSSIPQRDRPSCERAPCPQMKALGNLEFRKAFLILCYLGRAKLEETVSVELLRELAHMPMEAFEFHIWKEFGMKNIKPCDRTKILDWDPSKTHVYHCHVDLRGNVTFKGPFLESTKTHLQRVLGDENILQVKFEEISQEEKTKYDLKNHYFDVYHPVAEQGIELGLRRYRFLVYKDGGKEEKKKSGNKSSVKCYFVRTDSGWDRDQETDFLYGKTVNQIRLHFMHIHTVPSLAKYISRFSLILSKTLKLNIDLSDPELNVQPIPNIHCKEGNTDLKGIHTDGTGFISEDLALQCPMYVFKGNIQADKDGLVLGTASSKRQKIHDNDGPPLLMQVRLFYNGLCAKGTLLIDKRLPKKTILLYDSMIKVEEDVKMRGIVQSFNSLEVVNTSNRPKKVHLSRYLISLLHYGGVPAEFFLGLLSSALAEAESCRYDRSAALKVALNYEGIDNGHLTARMIMSGMPLDEPFLHYRLGLMMGEERKGLLAGKIAISDSYYLMGTADPTGKLGPNQVCVILDQGQLSGDVLVYKHPGLHPGDIHLLQATYVEDLKNVVGNSKYAIFFPVVGPRSLADEMANSDFDGDIYWVSRHPELLKHFKPSPPWLAPEEGSSNKRDEKINFANMNSDALERLLFHNFLINRFQPSFTIGLAAELWLVYMDRLLTPGVEREEVWPKIEKLINIYYDALDAPKTGKKVEVRNDLRVERYPHFMEKSSTMSNSTEECNSALSNSKHDYNSTSILGLIYDKVQSFKVEKLHSTKFEMLPCLSVEVPENCMDKWRALYSNYLKEMREALGIQEKDMRNNRCQGIIDFYKKILYGAKEFKRRTRPEYEIEDEARAIYQIVFKKAQIDGVEKCGFAWRVAGEMLCKYYSSQEDDNDIFSGSFKVMHELFGVKN</sequence>
<dbReference type="EMBL" id="JAMFTS010000001">
    <property type="protein sequence ID" value="KAJ4820654.1"/>
    <property type="molecule type" value="Genomic_DNA"/>
</dbReference>
<comment type="catalytic activity">
    <reaction evidence="7 8">
        <text>RNA(n) + a ribonucleoside 5'-triphosphate = RNA(n+1) + diphosphate</text>
        <dbReference type="Rhea" id="RHEA:21248"/>
        <dbReference type="Rhea" id="RHEA-COMP:14527"/>
        <dbReference type="Rhea" id="RHEA-COMP:17342"/>
        <dbReference type="ChEBI" id="CHEBI:33019"/>
        <dbReference type="ChEBI" id="CHEBI:61557"/>
        <dbReference type="ChEBI" id="CHEBI:140395"/>
        <dbReference type="EC" id="2.7.7.48"/>
    </reaction>
</comment>
<name>A0AAV8HSY0_9POAL</name>
<dbReference type="GO" id="GO:0003968">
    <property type="term" value="F:RNA-directed RNA polymerase activity"/>
    <property type="evidence" value="ECO:0007669"/>
    <property type="project" value="UniProtKB-KW"/>
</dbReference>
<evidence type="ECO:0000256" key="3">
    <source>
        <dbReference type="ARBA" id="ARBA00022679"/>
    </source>
</evidence>
<organism evidence="13 14">
    <name type="scientific">Rhynchospora pubera</name>
    <dbReference type="NCBI Taxonomy" id="906938"/>
    <lineage>
        <taxon>Eukaryota</taxon>
        <taxon>Viridiplantae</taxon>
        <taxon>Streptophyta</taxon>
        <taxon>Embryophyta</taxon>
        <taxon>Tracheophyta</taxon>
        <taxon>Spermatophyta</taxon>
        <taxon>Magnoliopsida</taxon>
        <taxon>Liliopsida</taxon>
        <taxon>Poales</taxon>
        <taxon>Cyperaceae</taxon>
        <taxon>Cyperoideae</taxon>
        <taxon>Rhynchosporeae</taxon>
        <taxon>Rhynchospora</taxon>
    </lineage>
</organism>
<dbReference type="InterPro" id="IPR058751">
    <property type="entry name" value="RDRP_helical"/>
</dbReference>